<organism evidence="13 14">
    <name type="scientific">Luteimonas vadosa</name>
    <dbReference type="NCBI Taxonomy" id="1165507"/>
    <lineage>
        <taxon>Bacteria</taxon>
        <taxon>Pseudomonadati</taxon>
        <taxon>Pseudomonadota</taxon>
        <taxon>Gammaproteobacteria</taxon>
        <taxon>Lysobacterales</taxon>
        <taxon>Lysobacteraceae</taxon>
        <taxon>Luteimonas</taxon>
    </lineage>
</organism>
<gene>
    <name evidence="13" type="ORF">GCM10023332_05720</name>
</gene>
<evidence type="ECO:0000256" key="10">
    <source>
        <dbReference type="ARBA" id="ARBA00022989"/>
    </source>
</evidence>
<comment type="caution">
    <text evidence="13">The sequence shown here is derived from an EMBL/GenBank/DDBJ whole genome shotgun (WGS) entry which is preliminary data.</text>
</comment>
<keyword evidence="10" id="KW-1133">Transmembrane helix</keyword>
<evidence type="ECO:0000256" key="12">
    <source>
        <dbReference type="RuleBase" id="RU003879"/>
    </source>
</evidence>
<protein>
    <submittedName>
        <fullName evidence="13">Biopolymer transporter ExbD</fullName>
    </submittedName>
</protein>
<proteinExistence type="inferred from homology"/>
<comment type="similarity">
    <text evidence="3 12">Belongs to the ExbD/TolR family.</text>
</comment>
<keyword evidence="6" id="KW-1003">Cell membrane</keyword>
<dbReference type="EMBL" id="BAABJY010000001">
    <property type="protein sequence ID" value="GAA4856884.1"/>
    <property type="molecule type" value="Genomic_DNA"/>
</dbReference>
<comment type="function">
    <text evidence="1">Involved in the TonB-dependent energy-dependent transport of various receptor-bound substrates.</text>
</comment>
<comment type="subunit">
    <text evidence="4">The accessory proteins ExbB and ExbD seem to form a complex with TonB.</text>
</comment>
<name>A0ABP9DQE6_9GAMM</name>
<keyword evidence="5 12" id="KW-0813">Transport</keyword>
<evidence type="ECO:0000256" key="7">
    <source>
        <dbReference type="ARBA" id="ARBA00022519"/>
    </source>
</evidence>
<dbReference type="InterPro" id="IPR003400">
    <property type="entry name" value="ExbD"/>
</dbReference>
<comment type="subcellular location">
    <subcellularLocation>
        <location evidence="2">Cell inner membrane</location>
        <topology evidence="2">Single-pass type II membrane protein</topology>
    </subcellularLocation>
    <subcellularLocation>
        <location evidence="12">Cell membrane</location>
        <topology evidence="12">Single-pass type II membrane protein</topology>
    </subcellularLocation>
</comment>
<dbReference type="Proteomes" id="UP001501323">
    <property type="component" value="Unassembled WGS sequence"/>
</dbReference>
<keyword evidence="8 12" id="KW-0812">Transmembrane</keyword>
<evidence type="ECO:0000256" key="3">
    <source>
        <dbReference type="ARBA" id="ARBA00005811"/>
    </source>
</evidence>
<dbReference type="Gene3D" id="3.30.420.270">
    <property type="match status" value="1"/>
</dbReference>
<evidence type="ECO:0000256" key="2">
    <source>
        <dbReference type="ARBA" id="ARBA00004249"/>
    </source>
</evidence>
<evidence type="ECO:0000256" key="4">
    <source>
        <dbReference type="ARBA" id="ARBA00011471"/>
    </source>
</evidence>
<keyword evidence="14" id="KW-1185">Reference proteome</keyword>
<evidence type="ECO:0000313" key="14">
    <source>
        <dbReference type="Proteomes" id="UP001501323"/>
    </source>
</evidence>
<evidence type="ECO:0000256" key="6">
    <source>
        <dbReference type="ARBA" id="ARBA00022475"/>
    </source>
</evidence>
<keyword evidence="11" id="KW-0472">Membrane</keyword>
<dbReference type="Pfam" id="PF02472">
    <property type="entry name" value="ExbD"/>
    <property type="match status" value="1"/>
</dbReference>
<evidence type="ECO:0000256" key="1">
    <source>
        <dbReference type="ARBA" id="ARBA00003540"/>
    </source>
</evidence>
<evidence type="ECO:0000256" key="5">
    <source>
        <dbReference type="ARBA" id="ARBA00022448"/>
    </source>
</evidence>
<evidence type="ECO:0000256" key="8">
    <source>
        <dbReference type="ARBA" id="ARBA00022692"/>
    </source>
</evidence>
<evidence type="ECO:0000256" key="9">
    <source>
        <dbReference type="ARBA" id="ARBA00022927"/>
    </source>
</evidence>
<accession>A0ABP9DQE6</accession>
<keyword evidence="9 12" id="KW-0653">Protein transport</keyword>
<evidence type="ECO:0000256" key="11">
    <source>
        <dbReference type="ARBA" id="ARBA00023136"/>
    </source>
</evidence>
<dbReference type="PANTHER" id="PTHR30558">
    <property type="entry name" value="EXBD MEMBRANE COMPONENT OF PMF-DRIVEN MACROMOLECULE IMPORT SYSTEM"/>
    <property type="match status" value="1"/>
</dbReference>
<dbReference type="PANTHER" id="PTHR30558:SF12">
    <property type="entry name" value="BIOPOLYMER TRANSPORT PROTEIN EXBD"/>
    <property type="match status" value="1"/>
</dbReference>
<evidence type="ECO:0000313" key="13">
    <source>
        <dbReference type="EMBL" id="GAA4856884.1"/>
    </source>
</evidence>
<keyword evidence="7" id="KW-0997">Cell inner membrane</keyword>
<sequence length="128" mass="13772">MARGASESIRGSESDVMLVLLIIFMVASPALTRQIDLTLPRTDRERQARVEPPPIRLRIDGAGQVYWNDSATPLSALQAMMSSEVARDAGAMPRLEVDANGDSDYQVVASVLAAAQNAGMARVAFARK</sequence>
<reference evidence="14" key="1">
    <citation type="journal article" date="2019" name="Int. J. Syst. Evol. Microbiol.">
        <title>The Global Catalogue of Microorganisms (GCM) 10K type strain sequencing project: providing services to taxonomists for standard genome sequencing and annotation.</title>
        <authorList>
            <consortium name="The Broad Institute Genomics Platform"/>
            <consortium name="The Broad Institute Genome Sequencing Center for Infectious Disease"/>
            <person name="Wu L."/>
            <person name="Ma J."/>
        </authorList>
    </citation>
    <scope>NUCLEOTIDE SEQUENCE [LARGE SCALE GENOMIC DNA]</scope>
    <source>
        <strain evidence="14">JCM 18392</strain>
    </source>
</reference>